<keyword evidence="3" id="KW-1003">Cell membrane</keyword>
<evidence type="ECO:0000256" key="6">
    <source>
        <dbReference type="ARBA" id="ARBA00023136"/>
    </source>
</evidence>
<dbReference type="EMBL" id="FQZU01000042">
    <property type="protein sequence ID" value="SHL03878.1"/>
    <property type="molecule type" value="Genomic_DNA"/>
</dbReference>
<keyword evidence="6 7" id="KW-0472">Membrane</keyword>
<evidence type="ECO:0000313" key="10">
    <source>
        <dbReference type="Proteomes" id="UP000183994"/>
    </source>
</evidence>
<dbReference type="SUPFAM" id="SSF161098">
    <property type="entry name" value="MetI-like"/>
    <property type="match status" value="1"/>
</dbReference>
<evidence type="ECO:0000256" key="7">
    <source>
        <dbReference type="RuleBase" id="RU363032"/>
    </source>
</evidence>
<dbReference type="GO" id="GO:0055085">
    <property type="term" value="P:transmembrane transport"/>
    <property type="evidence" value="ECO:0007669"/>
    <property type="project" value="InterPro"/>
</dbReference>
<dbReference type="PANTHER" id="PTHR43376">
    <property type="entry name" value="OLIGOPEPTIDE TRANSPORT SYSTEM PERMEASE PROTEIN"/>
    <property type="match status" value="1"/>
</dbReference>
<evidence type="ECO:0000313" key="9">
    <source>
        <dbReference type="EMBL" id="SHL03878.1"/>
    </source>
</evidence>
<evidence type="ECO:0000259" key="8">
    <source>
        <dbReference type="PROSITE" id="PS50928"/>
    </source>
</evidence>
<feature type="transmembrane region" description="Helical" evidence="7">
    <location>
        <begin position="248"/>
        <end position="270"/>
    </location>
</feature>
<dbReference type="Pfam" id="PF19300">
    <property type="entry name" value="BPD_transp_1_N"/>
    <property type="match status" value="1"/>
</dbReference>
<dbReference type="Gene3D" id="1.10.3720.10">
    <property type="entry name" value="MetI-like"/>
    <property type="match status" value="1"/>
</dbReference>
<protein>
    <submittedName>
        <fullName evidence="9">Peptide/nickel transport system permease protein</fullName>
    </submittedName>
</protein>
<dbReference type="GO" id="GO:0005886">
    <property type="term" value="C:plasma membrane"/>
    <property type="evidence" value="ECO:0007669"/>
    <property type="project" value="UniProtKB-SubCell"/>
</dbReference>
<evidence type="ECO:0000256" key="3">
    <source>
        <dbReference type="ARBA" id="ARBA00022475"/>
    </source>
</evidence>
<evidence type="ECO:0000256" key="5">
    <source>
        <dbReference type="ARBA" id="ARBA00022989"/>
    </source>
</evidence>
<keyword evidence="2 7" id="KW-0813">Transport</keyword>
<sequence>MRRFSGLARYAVVLLVIVSAQFFLFRAMPGDPLIHVLGEEGYLLASMNPEEMARLRVEYGLDKPLPLQFASYLWETAHGRLGWSSTWNMPVFRIIMDRLPWTILLMFPSIMLSVFFSALLGTWAGWTNDSLPQKWVTGFFLLLYSFPGYCLALLLAAALGFGCAIFPTGGMVPLGSPGQGFSLLDAARHMALPVLSLALSGTAYKFLVMKSAVMGITDQEYVLTAVAKGLSPFRVAVFHVFPNALPQLIHLAAMSLGHMVSGALLIEVVFSWNGMGVLMHEAVMTRDYPLLMGSFLVLTFCVMLANALADLLHKAVDPRVRDGAYGV</sequence>
<gene>
    <name evidence="9" type="ORF">SAMN02745216_04515</name>
</gene>
<dbReference type="CDD" id="cd06261">
    <property type="entry name" value="TM_PBP2"/>
    <property type="match status" value="1"/>
</dbReference>
<keyword evidence="5 7" id="KW-1133">Transmembrane helix</keyword>
<name>A0A1M6XD84_9BACT</name>
<reference evidence="10" key="1">
    <citation type="submission" date="2016-11" db="EMBL/GenBank/DDBJ databases">
        <authorList>
            <person name="Varghese N."/>
            <person name="Submissions S."/>
        </authorList>
    </citation>
    <scope>NUCLEOTIDE SEQUENCE [LARGE SCALE GENOMIC DNA]</scope>
    <source>
        <strain evidence="10">DSM 16219</strain>
    </source>
</reference>
<accession>A0A1M6XD84</accession>
<dbReference type="InterPro" id="IPR035906">
    <property type="entry name" value="MetI-like_sf"/>
</dbReference>
<dbReference type="Pfam" id="PF00528">
    <property type="entry name" value="BPD_transp_1"/>
    <property type="match status" value="1"/>
</dbReference>
<dbReference type="OrthoDB" id="9778910at2"/>
<evidence type="ECO:0000256" key="2">
    <source>
        <dbReference type="ARBA" id="ARBA00022448"/>
    </source>
</evidence>
<dbReference type="RefSeq" id="WP_073478506.1">
    <property type="nucleotide sequence ID" value="NZ_FQZU01000042.1"/>
</dbReference>
<dbReference type="AlphaFoldDB" id="A0A1M6XD84"/>
<feature type="transmembrane region" description="Helical" evidence="7">
    <location>
        <begin position="190"/>
        <end position="209"/>
    </location>
</feature>
<feature type="domain" description="ABC transmembrane type-1" evidence="8">
    <location>
        <begin position="99"/>
        <end position="309"/>
    </location>
</feature>
<dbReference type="PANTHER" id="PTHR43376:SF1">
    <property type="entry name" value="OLIGOPEPTIDE TRANSPORT SYSTEM PERMEASE PROTEIN"/>
    <property type="match status" value="1"/>
</dbReference>
<feature type="transmembrane region" description="Helical" evidence="7">
    <location>
        <begin position="103"/>
        <end position="126"/>
    </location>
</feature>
<dbReference type="PROSITE" id="PS50928">
    <property type="entry name" value="ABC_TM1"/>
    <property type="match status" value="1"/>
</dbReference>
<evidence type="ECO:0000256" key="4">
    <source>
        <dbReference type="ARBA" id="ARBA00022692"/>
    </source>
</evidence>
<feature type="transmembrane region" description="Helical" evidence="7">
    <location>
        <begin position="290"/>
        <end position="312"/>
    </location>
</feature>
<comment type="subcellular location">
    <subcellularLocation>
        <location evidence="1 7">Cell membrane</location>
        <topology evidence="1 7">Multi-pass membrane protein</topology>
    </subcellularLocation>
</comment>
<keyword evidence="4 7" id="KW-0812">Transmembrane</keyword>
<dbReference type="STRING" id="1121393.SAMN02745216_04515"/>
<dbReference type="InterPro" id="IPR045621">
    <property type="entry name" value="BPD_transp_1_N"/>
</dbReference>
<evidence type="ECO:0000256" key="1">
    <source>
        <dbReference type="ARBA" id="ARBA00004651"/>
    </source>
</evidence>
<proteinExistence type="inferred from homology"/>
<organism evidence="9 10">
    <name type="scientific">Desulfatibacillum alkenivorans DSM 16219</name>
    <dbReference type="NCBI Taxonomy" id="1121393"/>
    <lineage>
        <taxon>Bacteria</taxon>
        <taxon>Pseudomonadati</taxon>
        <taxon>Thermodesulfobacteriota</taxon>
        <taxon>Desulfobacteria</taxon>
        <taxon>Desulfobacterales</taxon>
        <taxon>Desulfatibacillaceae</taxon>
        <taxon>Desulfatibacillum</taxon>
    </lineage>
</organism>
<dbReference type="InterPro" id="IPR000515">
    <property type="entry name" value="MetI-like"/>
</dbReference>
<keyword evidence="10" id="KW-1185">Reference proteome</keyword>
<feature type="transmembrane region" description="Helical" evidence="7">
    <location>
        <begin position="6"/>
        <end position="25"/>
    </location>
</feature>
<dbReference type="Proteomes" id="UP000183994">
    <property type="component" value="Unassembled WGS sequence"/>
</dbReference>
<feature type="transmembrane region" description="Helical" evidence="7">
    <location>
        <begin position="146"/>
        <end position="169"/>
    </location>
</feature>
<comment type="similarity">
    <text evidence="7">Belongs to the binding-protein-dependent transport system permease family.</text>
</comment>